<dbReference type="Proteomes" id="UP000178758">
    <property type="component" value="Unassembled WGS sequence"/>
</dbReference>
<name>A0A1F5DI53_9BACT</name>
<reference evidence="2 3" key="1">
    <citation type="journal article" date="2016" name="Nat. Commun.">
        <title>Thousands of microbial genomes shed light on interconnected biogeochemical processes in an aquifer system.</title>
        <authorList>
            <person name="Anantharaman K."/>
            <person name="Brown C.T."/>
            <person name="Hug L.A."/>
            <person name="Sharon I."/>
            <person name="Castelle C.J."/>
            <person name="Probst A.J."/>
            <person name="Thomas B.C."/>
            <person name="Singh A."/>
            <person name="Wilkins M.J."/>
            <person name="Karaoz U."/>
            <person name="Brodie E.L."/>
            <person name="Williams K.H."/>
            <person name="Hubbard S.S."/>
            <person name="Banfield J.F."/>
        </authorList>
    </citation>
    <scope>NUCLEOTIDE SEQUENCE [LARGE SCALE GENOMIC DNA]</scope>
</reference>
<sequence length="139" mass="16301">MVTRQVLAAQVGKYHDSQLVLTTIKQAFLRATPQFFHCNQGTEFMAKVCTDYLEKRGVKISVSAKASPWENGYLESFFGRFKDEFGDFERFETVGQLIEEIYSQIRYYNFERRHYAFKLPPTVYAGQKYSDYCLQKRGT</sequence>
<dbReference type="GO" id="GO:0003676">
    <property type="term" value="F:nucleic acid binding"/>
    <property type="evidence" value="ECO:0007669"/>
    <property type="project" value="InterPro"/>
</dbReference>
<dbReference type="SUPFAM" id="SSF53098">
    <property type="entry name" value="Ribonuclease H-like"/>
    <property type="match status" value="1"/>
</dbReference>
<protein>
    <recommendedName>
        <fullName evidence="1">Integrase catalytic domain-containing protein</fullName>
    </recommendedName>
</protein>
<organism evidence="2 3">
    <name type="scientific">Candidatus Beckwithbacteria bacterium RBG_13_35_6</name>
    <dbReference type="NCBI Taxonomy" id="1797456"/>
    <lineage>
        <taxon>Bacteria</taxon>
        <taxon>Candidatus Beckwithiibacteriota</taxon>
    </lineage>
</organism>
<dbReference type="GO" id="GO:0015074">
    <property type="term" value="P:DNA integration"/>
    <property type="evidence" value="ECO:0007669"/>
    <property type="project" value="InterPro"/>
</dbReference>
<dbReference type="PANTHER" id="PTHR47515:SF2">
    <property type="entry name" value="INTEGRASE CORE DOMAIN PROTEIN"/>
    <property type="match status" value="1"/>
</dbReference>
<accession>A0A1F5DI53</accession>
<comment type="caution">
    <text evidence="2">The sequence shown here is derived from an EMBL/GenBank/DDBJ whole genome shotgun (WGS) entry which is preliminary data.</text>
</comment>
<dbReference type="InterPro" id="IPR036397">
    <property type="entry name" value="RNaseH_sf"/>
</dbReference>
<dbReference type="InterPro" id="IPR012337">
    <property type="entry name" value="RNaseH-like_sf"/>
</dbReference>
<dbReference type="PANTHER" id="PTHR47515">
    <property type="entry name" value="LOW CALCIUM RESPONSE LOCUS PROTEIN T"/>
    <property type="match status" value="1"/>
</dbReference>
<gene>
    <name evidence="2" type="ORF">A3J78_00740</name>
</gene>
<dbReference type="Gene3D" id="3.30.420.10">
    <property type="entry name" value="Ribonuclease H-like superfamily/Ribonuclease H"/>
    <property type="match status" value="1"/>
</dbReference>
<proteinExistence type="predicted"/>
<evidence type="ECO:0000313" key="2">
    <source>
        <dbReference type="EMBL" id="OGD54818.1"/>
    </source>
</evidence>
<feature type="domain" description="Integrase catalytic" evidence="1">
    <location>
        <begin position="1"/>
        <end position="129"/>
    </location>
</feature>
<evidence type="ECO:0000313" key="3">
    <source>
        <dbReference type="Proteomes" id="UP000178758"/>
    </source>
</evidence>
<dbReference type="Pfam" id="PF13683">
    <property type="entry name" value="rve_3"/>
    <property type="match status" value="1"/>
</dbReference>
<dbReference type="PROSITE" id="PS50994">
    <property type="entry name" value="INTEGRASE"/>
    <property type="match status" value="1"/>
</dbReference>
<dbReference type="InterPro" id="IPR001584">
    <property type="entry name" value="Integrase_cat-core"/>
</dbReference>
<dbReference type="AlphaFoldDB" id="A0A1F5DI53"/>
<evidence type="ECO:0000259" key="1">
    <source>
        <dbReference type="PROSITE" id="PS50994"/>
    </source>
</evidence>
<dbReference type="EMBL" id="MEZJ01000004">
    <property type="protein sequence ID" value="OGD54818.1"/>
    <property type="molecule type" value="Genomic_DNA"/>
</dbReference>